<accession>A0A8J8CCJ0</accession>
<dbReference type="EMBL" id="RKLQ01000001">
    <property type="protein sequence ID" value="MBX0303535.1"/>
    <property type="molecule type" value="Genomic_DNA"/>
</dbReference>
<feature type="transmembrane region" description="Helical" evidence="1">
    <location>
        <begin position="6"/>
        <end position="27"/>
    </location>
</feature>
<keyword evidence="3" id="KW-1185">Reference proteome</keyword>
<feature type="transmembrane region" description="Helical" evidence="1">
    <location>
        <begin position="80"/>
        <end position="100"/>
    </location>
</feature>
<reference evidence="2" key="1">
    <citation type="submission" date="2021-06" db="EMBL/GenBank/DDBJ databases">
        <title>Halomicroarcula sp. F24A a new haloarchaeum isolated from saline soil.</title>
        <authorList>
            <person name="Duran-Viseras A."/>
            <person name="Sanchez-Porro C."/>
            <person name="Ventosa A."/>
        </authorList>
    </citation>
    <scope>NUCLEOTIDE SEQUENCE</scope>
    <source>
        <strain evidence="2">F24A</strain>
    </source>
</reference>
<comment type="caution">
    <text evidence="2">The sequence shown here is derived from an EMBL/GenBank/DDBJ whole genome shotgun (WGS) entry which is preliminary data.</text>
</comment>
<sequence length="101" mass="11439">MVAWIDLARAAVGLNMLLLLALIYVWGRNYYHIRSKHTLGLLLFALLLLGENAIAMYFYSLDPLLSAWFSTAVPDPAWQAMMALHVFETVALAVLAWITWD</sequence>
<evidence type="ECO:0000256" key="1">
    <source>
        <dbReference type="SAM" id="Phobius"/>
    </source>
</evidence>
<dbReference type="RefSeq" id="WP_220587737.1">
    <property type="nucleotide sequence ID" value="NZ_RKLQ01000001.1"/>
</dbReference>
<keyword evidence="1" id="KW-0472">Membrane</keyword>
<organism evidence="2 3">
    <name type="scientific">Haloarcula salinisoli</name>
    <dbReference type="NCBI Taxonomy" id="2487746"/>
    <lineage>
        <taxon>Archaea</taxon>
        <taxon>Methanobacteriati</taxon>
        <taxon>Methanobacteriota</taxon>
        <taxon>Stenosarchaea group</taxon>
        <taxon>Halobacteria</taxon>
        <taxon>Halobacteriales</taxon>
        <taxon>Haloarculaceae</taxon>
        <taxon>Haloarcula</taxon>
    </lineage>
</organism>
<dbReference type="InterPro" id="IPR058349">
    <property type="entry name" value="DUF8036"/>
</dbReference>
<proteinExistence type="predicted"/>
<dbReference type="Pfam" id="PF26119">
    <property type="entry name" value="DUF8036"/>
    <property type="match status" value="1"/>
</dbReference>
<evidence type="ECO:0000313" key="3">
    <source>
        <dbReference type="Proteomes" id="UP000783863"/>
    </source>
</evidence>
<keyword evidence="1" id="KW-1133">Transmembrane helix</keyword>
<dbReference type="Proteomes" id="UP000783863">
    <property type="component" value="Unassembled WGS sequence"/>
</dbReference>
<name>A0A8J8CCJ0_9EURY</name>
<protein>
    <submittedName>
        <fullName evidence="2">Uncharacterized protein</fullName>
    </submittedName>
</protein>
<feature type="transmembrane region" description="Helical" evidence="1">
    <location>
        <begin position="39"/>
        <end position="60"/>
    </location>
</feature>
<evidence type="ECO:0000313" key="2">
    <source>
        <dbReference type="EMBL" id="MBX0303535.1"/>
    </source>
</evidence>
<dbReference type="AlphaFoldDB" id="A0A8J8CCJ0"/>
<gene>
    <name evidence="2" type="ORF">EGD98_07605</name>
</gene>
<keyword evidence="1" id="KW-0812">Transmembrane</keyword>